<name>A0AAP0M901_9ROSI</name>
<dbReference type="PANTHER" id="PTHR35307">
    <property type="entry name" value="PROTEIN, PUTATIVE-RELATED"/>
    <property type="match status" value="1"/>
</dbReference>
<evidence type="ECO:0000313" key="1">
    <source>
        <dbReference type="EMBL" id="KAK9198415.1"/>
    </source>
</evidence>
<keyword evidence="2" id="KW-1185">Reference proteome</keyword>
<proteinExistence type="predicted"/>
<dbReference type="EMBL" id="JBCGBO010000005">
    <property type="protein sequence ID" value="KAK9198415.1"/>
    <property type="molecule type" value="Genomic_DNA"/>
</dbReference>
<dbReference type="Proteomes" id="UP001428341">
    <property type="component" value="Unassembled WGS sequence"/>
</dbReference>
<gene>
    <name evidence="1" type="ORF">WN944_013599</name>
</gene>
<evidence type="ECO:0000313" key="2">
    <source>
        <dbReference type="Proteomes" id="UP001428341"/>
    </source>
</evidence>
<sequence length="150" mass="17175">MALKEGSTEAETPALKKLKEDLMKHWDLGDDSNQRSLVCDGAFSYGHFLRRIMSSEHHDFCRNHAGILFDARISDDSRSESQSSLKLDISRFVLHVEGENELVDIIMKSNQDATDKWMQMGQKKQPEHLLQLLKQSNSQGFKGVQDFDSY</sequence>
<dbReference type="PANTHER" id="PTHR35307:SF3">
    <property type="entry name" value="DUF4220 DOMAIN-CONTAINING PROTEIN"/>
    <property type="match status" value="1"/>
</dbReference>
<dbReference type="AlphaFoldDB" id="A0AAP0M901"/>
<organism evidence="1 2">
    <name type="scientific">Citrus x changshan-huyou</name>
    <dbReference type="NCBI Taxonomy" id="2935761"/>
    <lineage>
        <taxon>Eukaryota</taxon>
        <taxon>Viridiplantae</taxon>
        <taxon>Streptophyta</taxon>
        <taxon>Embryophyta</taxon>
        <taxon>Tracheophyta</taxon>
        <taxon>Spermatophyta</taxon>
        <taxon>Magnoliopsida</taxon>
        <taxon>eudicotyledons</taxon>
        <taxon>Gunneridae</taxon>
        <taxon>Pentapetalae</taxon>
        <taxon>rosids</taxon>
        <taxon>malvids</taxon>
        <taxon>Sapindales</taxon>
        <taxon>Rutaceae</taxon>
        <taxon>Aurantioideae</taxon>
        <taxon>Citrus</taxon>
    </lineage>
</organism>
<comment type="caution">
    <text evidence="1">The sequence shown here is derived from an EMBL/GenBank/DDBJ whole genome shotgun (WGS) entry which is preliminary data.</text>
</comment>
<protein>
    <submittedName>
        <fullName evidence="1">Uncharacterized protein</fullName>
    </submittedName>
</protein>
<accession>A0AAP0M901</accession>
<reference evidence="1 2" key="1">
    <citation type="submission" date="2024-05" db="EMBL/GenBank/DDBJ databases">
        <title>Haplotype-resolved chromosome-level genome assembly of Huyou (Citrus changshanensis).</title>
        <authorList>
            <person name="Miao C."/>
            <person name="Chen W."/>
            <person name="Wu Y."/>
            <person name="Wang L."/>
            <person name="Zhao S."/>
            <person name="Grierson D."/>
            <person name="Xu C."/>
            <person name="Chen K."/>
        </authorList>
    </citation>
    <scope>NUCLEOTIDE SEQUENCE [LARGE SCALE GENOMIC DNA]</scope>
    <source>
        <strain evidence="1">01-14</strain>
        <tissue evidence="1">Leaf</tissue>
    </source>
</reference>